<dbReference type="FunFam" id="3.30.70.270:FF:000020">
    <property type="entry name" value="Transposon Tf2-6 polyprotein-like Protein"/>
    <property type="match status" value="1"/>
</dbReference>
<dbReference type="InterPro" id="IPR056924">
    <property type="entry name" value="SH3_Tf2-1"/>
</dbReference>
<evidence type="ECO:0000256" key="5">
    <source>
        <dbReference type="ARBA" id="ARBA00022801"/>
    </source>
</evidence>
<dbReference type="OrthoDB" id="1288003at2759"/>
<dbReference type="GO" id="GO:0016787">
    <property type="term" value="F:hydrolase activity"/>
    <property type="evidence" value="ECO:0007669"/>
    <property type="project" value="UniProtKB-KW"/>
</dbReference>
<dbReference type="GO" id="GO:0003964">
    <property type="term" value="F:RNA-directed DNA polymerase activity"/>
    <property type="evidence" value="ECO:0007669"/>
    <property type="project" value="UniProtKB-KW"/>
</dbReference>
<gene>
    <name evidence="9" type="ORF">E6C27_scaffold403G001210</name>
</gene>
<evidence type="ECO:0000256" key="1">
    <source>
        <dbReference type="ARBA" id="ARBA00022679"/>
    </source>
</evidence>
<dbReference type="InterPro" id="IPR050951">
    <property type="entry name" value="Retrovirus_Pol_polyprotein"/>
</dbReference>
<evidence type="ECO:0000313" key="9">
    <source>
        <dbReference type="EMBL" id="KAA0035824.1"/>
    </source>
</evidence>
<dbReference type="PANTHER" id="PTHR37984:SF5">
    <property type="entry name" value="PROTEIN NYNRIN-LIKE"/>
    <property type="match status" value="1"/>
</dbReference>
<keyword evidence="4" id="KW-0255">Endonuclease</keyword>
<dbReference type="Proteomes" id="UP000321393">
    <property type="component" value="Unassembled WGS sequence"/>
</dbReference>
<keyword evidence="3" id="KW-0540">Nuclease</keyword>
<feature type="domain" description="Tf2-1-like SH3-like" evidence="8">
    <location>
        <begin position="324"/>
        <end position="372"/>
    </location>
</feature>
<keyword evidence="2" id="KW-0548">Nucleotidyltransferase</keyword>
<dbReference type="PANTHER" id="PTHR37984">
    <property type="entry name" value="PROTEIN CBG26694"/>
    <property type="match status" value="1"/>
</dbReference>
<organism evidence="9 10">
    <name type="scientific">Cucumis melo var. makuwa</name>
    <name type="common">Oriental melon</name>
    <dbReference type="NCBI Taxonomy" id="1194695"/>
    <lineage>
        <taxon>Eukaryota</taxon>
        <taxon>Viridiplantae</taxon>
        <taxon>Streptophyta</taxon>
        <taxon>Embryophyta</taxon>
        <taxon>Tracheophyta</taxon>
        <taxon>Spermatophyta</taxon>
        <taxon>Magnoliopsida</taxon>
        <taxon>eudicotyledons</taxon>
        <taxon>Gunneridae</taxon>
        <taxon>Pentapetalae</taxon>
        <taxon>rosids</taxon>
        <taxon>fabids</taxon>
        <taxon>Cucurbitales</taxon>
        <taxon>Cucurbitaceae</taxon>
        <taxon>Benincaseae</taxon>
        <taxon>Cucumis</taxon>
    </lineage>
</organism>
<reference evidence="9 10" key="1">
    <citation type="submission" date="2019-08" db="EMBL/GenBank/DDBJ databases">
        <title>Draft genome sequences of two oriental melons (Cucumis melo L. var makuwa).</title>
        <authorList>
            <person name="Kwon S.-Y."/>
        </authorList>
    </citation>
    <scope>NUCLEOTIDE SEQUENCE [LARGE SCALE GENOMIC DNA]</scope>
    <source>
        <strain evidence="10">cv. SW 3</strain>
        <tissue evidence="9">Leaf</tissue>
    </source>
</reference>
<evidence type="ECO:0000313" key="10">
    <source>
        <dbReference type="Proteomes" id="UP000321393"/>
    </source>
</evidence>
<evidence type="ECO:0000256" key="3">
    <source>
        <dbReference type="ARBA" id="ARBA00022722"/>
    </source>
</evidence>
<comment type="caution">
    <text evidence="9">The sequence shown here is derived from an EMBL/GenBank/DDBJ whole genome shotgun (WGS) entry which is preliminary data.</text>
</comment>
<accession>A0A5A7SWW1</accession>
<evidence type="ECO:0000256" key="6">
    <source>
        <dbReference type="ARBA" id="ARBA00022918"/>
    </source>
</evidence>
<dbReference type="InterPro" id="IPR041373">
    <property type="entry name" value="RT_RNaseH"/>
</dbReference>
<evidence type="ECO:0000256" key="4">
    <source>
        <dbReference type="ARBA" id="ARBA00022759"/>
    </source>
</evidence>
<dbReference type="InterPro" id="IPR043502">
    <property type="entry name" value="DNA/RNA_pol_sf"/>
</dbReference>
<evidence type="ECO:0000259" key="7">
    <source>
        <dbReference type="Pfam" id="PF17917"/>
    </source>
</evidence>
<keyword evidence="6" id="KW-0695">RNA-directed DNA polymerase</keyword>
<dbReference type="Gene3D" id="3.30.70.270">
    <property type="match status" value="1"/>
</dbReference>
<dbReference type="EMBL" id="SSTE01019905">
    <property type="protein sequence ID" value="KAA0035824.1"/>
    <property type="molecule type" value="Genomic_DNA"/>
</dbReference>
<keyword evidence="1" id="KW-0808">Transferase</keyword>
<proteinExistence type="predicted"/>
<sequence length="414" mass="46844">MTFLGHVVSSEGVSVDPAKIEAVTSWPRLSTVSEIRSFPGLVGYYRRFVEDFSHIASPLIQLTKKGTPFVWSPACESTFQELKHKLVSTPILRVVAYASRPLKSHEQNYPTHDLELAAVVFALKIWRHYLYGEKIQIFTDNKSKVNVVANALSRKVAHSAVLITKQAPCMDFERADIAVSVEEVTSQLARLSVQSTMRRLCVPEDSAVKAELLTEAHSSPFTMHLGCEDTKVDVSQVVTTLECTRVEVGERFDGLHYRTAQNSKGLYSHLVRLHGVPVSIVSNRDARFTSKFWKELQLTLGPSYQATISMMAFEALYAPMKGVLRFEKKGKLSPRFVGSFKILERIGLVAYRLALPPSFSVVHNVFHVSMLRNQGAPQSRNCTIKVLWRNHKVDEATWEREENMRTQYPELFEE</sequence>
<feature type="domain" description="Reverse transcriptase RNase H-like" evidence="7">
    <location>
        <begin position="92"/>
        <end position="158"/>
    </location>
</feature>
<evidence type="ECO:0000259" key="8">
    <source>
        <dbReference type="Pfam" id="PF24626"/>
    </source>
</evidence>
<keyword evidence="5" id="KW-0378">Hydrolase</keyword>
<dbReference type="InterPro" id="IPR043128">
    <property type="entry name" value="Rev_trsase/Diguanyl_cyclase"/>
</dbReference>
<name>A0A5A7SWW1_CUCMM</name>
<dbReference type="AlphaFoldDB" id="A0A5A7SWW1"/>
<evidence type="ECO:0000256" key="2">
    <source>
        <dbReference type="ARBA" id="ARBA00022695"/>
    </source>
</evidence>
<protein>
    <submittedName>
        <fullName evidence="9">Pol protein</fullName>
    </submittedName>
</protein>
<dbReference type="SUPFAM" id="SSF56672">
    <property type="entry name" value="DNA/RNA polymerases"/>
    <property type="match status" value="1"/>
</dbReference>
<dbReference type="GO" id="GO:0004519">
    <property type="term" value="F:endonuclease activity"/>
    <property type="evidence" value="ECO:0007669"/>
    <property type="project" value="UniProtKB-KW"/>
</dbReference>
<dbReference type="Pfam" id="PF24626">
    <property type="entry name" value="SH3_Tf2-1"/>
    <property type="match status" value="1"/>
</dbReference>
<dbReference type="Pfam" id="PF17917">
    <property type="entry name" value="RT_RNaseH"/>
    <property type="match status" value="1"/>
</dbReference>